<dbReference type="AlphaFoldDB" id="A0A392U400"/>
<dbReference type="Proteomes" id="UP000265520">
    <property type="component" value="Unassembled WGS sequence"/>
</dbReference>
<comment type="caution">
    <text evidence="1">The sequence shown here is derived from an EMBL/GenBank/DDBJ whole genome shotgun (WGS) entry which is preliminary data.</text>
</comment>
<name>A0A392U400_9FABA</name>
<dbReference type="EMBL" id="LXQA010731815">
    <property type="protein sequence ID" value="MCI68169.1"/>
    <property type="molecule type" value="Genomic_DNA"/>
</dbReference>
<feature type="non-terminal residue" evidence="1">
    <location>
        <position position="55"/>
    </location>
</feature>
<evidence type="ECO:0000313" key="2">
    <source>
        <dbReference type="Proteomes" id="UP000265520"/>
    </source>
</evidence>
<accession>A0A392U400</accession>
<evidence type="ECO:0000313" key="1">
    <source>
        <dbReference type="EMBL" id="MCI68169.1"/>
    </source>
</evidence>
<sequence length="55" mass="5807">MNSPTTKPALHESTTVASEAVLVPSSPLKTHGSFLSFNNLTISSSTNSVKEFSIL</sequence>
<reference evidence="1 2" key="1">
    <citation type="journal article" date="2018" name="Front. Plant Sci.">
        <title>Red Clover (Trifolium pratense) and Zigzag Clover (T. medium) - A Picture of Genomic Similarities and Differences.</title>
        <authorList>
            <person name="Dluhosova J."/>
            <person name="Istvanek J."/>
            <person name="Nedelnik J."/>
            <person name="Repkova J."/>
        </authorList>
    </citation>
    <scope>NUCLEOTIDE SEQUENCE [LARGE SCALE GENOMIC DNA]</scope>
    <source>
        <strain evidence="2">cv. 10/8</strain>
        <tissue evidence="1">Leaf</tissue>
    </source>
</reference>
<organism evidence="1 2">
    <name type="scientific">Trifolium medium</name>
    <dbReference type="NCBI Taxonomy" id="97028"/>
    <lineage>
        <taxon>Eukaryota</taxon>
        <taxon>Viridiplantae</taxon>
        <taxon>Streptophyta</taxon>
        <taxon>Embryophyta</taxon>
        <taxon>Tracheophyta</taxon>
        <taxon>Spermatophyta</taxon>
        <taxon>Magnoliopsida</taxon>
        <taxon>eudicotyledons</taxon>
        <taxon>Gunneridae</taxon>
        <taxon>Pentapetalae</taxon>
        <taxon>rosids</taxon>
        <taxon>fabids</taxon>
        <taxon>Fabales</taxon>
        <taxon>Fabaceae</taxon>
        <taxon>Papilionoideae</taxon>
        <taxon>50 kb inversion clade</taxon>
        <taxon>NPAAA clade</taxon>
        <taxon>Hologalegina</taxon>
        <taxon>IRL clade</taxon>
        <taxon>Trifolieae</taxon>
        <taxon>Trifolium</taxon>
    </lineage>
</organism>
<protein>
    <submittedName>
        <fullName evidence="1">Uncharacterized protein</fullName>
    </submittedName>
</protein>
<proteinExistence type="predicted"/>
<keyword evidence="2" id="KW-1185">Reference proteome</keyword>